<reference evidence="3" key="1">
    <citation type="submission" date="2023-06" db="EMBL/GenBank/DDBJ databases">
        <title>Conoideocrella luteorostrata (Hypocreales: Clavicipitaceae), a potential biocontrol fungus for elongate hemlock scale in United States Christmas tree production areas.</title>
        <authorList>
            <person name="Barrett H."/>
            <person name="Lovett B."/>
            <person name="Macias A.M."/>
            <person name="Stajich J.E."/>
            <person name="Kasson M.T."/>
        </authorList>
    </citation>
    <scope>NUCLEOTIDE SEQUENCE</scope>
    <source>
        <strain evidence="3">ARSEF 14590</strain>
    </source>
</reference>
<feature type="region of interest" description="Disordered" evidence="1">
    <location>
        <begin position="271"/>
        <end position="325"/>
    </location>
</feature>
<dbReference type="Proteomes" id="UP001251528">
    <property type="component" value="Unassembled WGS sequence"/>
</dbReference>
<dbReference type="EMBL" id="JASWJB010000009">
    <property type="protein sequence ID" value="KAK2612995.1"/>
    <property type="molecule type" value="Genomic_DNA"/>
</dbReference>
<dbReference type="GO" id="GO:0005525">
    <property type="term" value="F:GTP binding"/>
    <property type="evidence" value="ECO:0007669"/>
    <property type="project" value="InterPro"/>
</dbReference>
<feature type="region of interest" description="Disordered" evidence="1">
    <location>
        <begin position="1"/>
        <end position="20"/>
    </location>
</feature>
<accession>A0AAJ0D0G1</accession>
<dbReference type="Gene3D" id="3.40.50.300">
    <property type="entry name" value="P-loop containing nucleotide triphosphate hydrolases"/>
    <property type="match status" value="1"/>
</dbReference>
<organism evidence="3 4">
    <name type="scientific">Conoideocrella luteorostrata</name>
    <dbReference type="NCBI Taxonomy" id="1105319"/>
    <lineage>
        <taxon>Eukaryota</taxon>
        <taxon>Fungi</taxon>
        <taxon>Dikarya</taxon>
        <taxon>Ascomycota</taxon>
        <taxon>Pezizomycotina</taxon>
        <taxon>Sordariomycetes</taxon>
        <taxon>Hypocreomycetidae</taxon>
        <taxon>Hypocreales</taxon>
        <taxon>Clavicipitaceae</taxon>
        <taxon>Conoideocrella</taxon>
    </lineage>
</organism>
<protein>
    <recommendedName>
        <fullName evidence="2">G domain-containing protein</fullName>
    </recommendedName>
</protein>
<dbReference type="InterPro" id="IPR006073">
    <property type="entry name" value="GTP-bd"/>
</dbReference>
<dbReference type="SUPFAM" id="SSF158634">
    <property type="entry name" value="RPA2825-like"/>
    <property type="match status" value="1"/>
</dbReference>
<name>A0AAJ0D0G1_9HYPO</name>
<proteinExistence type="predicted"/>
<keyword evidence="4" id="KW-1185">Reference proteome</keyword>
<evidence type="ECO:0000313" key="4">
    <source>
        <dbReference type="Proteomes" id="UP001251528"/>
    </source>
</evidence>
<evidence type="ECO:0000259" key="2">
    <source>
        <dbReference type="Pfam" id="PF01926"/>
    </source>
</evidence>
<dbReference type="SUPFAM" id="SSF52540">
    <property type="entry name" value="P-loop containing nucleoside triphosphate hydrolases"/>
    <property type="match status" value="1"/>
</dbReference>
<dbReference type="InterPro" id="IPR027417">
    <property type="entry name" value="P-loop_NTPase"/>
</dbReference>
<evidence type="ECO:0000256" key="1">
    <source>
        <dbReference type="SAM" id="MobiDB-lite"/>
    </source>
</evidence>
<dbReference type="AlphaFoldDB" id="A0AAJ0D0G1"/>
<sequence>MTSFHRDAGSPTPQATVEGETQRCVAEMESHYQSHTGLPVNVILIIGRTGVGKSSLLEDITGCTGYSGDSTNPVTEKCQIAKALIGAQKHFIMDTPGFDPENEQKTFIEIARGIEAVANFARFAGILYLSCINQPRFDDFDRKLVNFVHALSGDDYRPRLTFVTTFWTAAGGNQQASFNNRLEMLKSQWLTDSDEHPPRLYQHGRQYDPDGTDTKRCLDWFEGRDQIARHGKDMVARHYGSSTEGETDNITPRICNELKARTPLHSTTAGMLLGLTRPNPPGTTTSPAELPGHARDGTHSQSSHRQQPEPALQPDPNTAAQDEPNESWPSRIFKLAWQNLHFSVKFDGAGAGINIGPRSPPGPRSRPFAMNRGETALLHLTCNIKVFDIFLDPNSVVDQMNFHGLDSSQGGRLRYAEKYGISGDAFSAGWNTRIRRDVQQRFG</sequence>
<dbReference type="Pfam" id="PF01926">
    <property type="entry name" value="MMR_HSR1"/>
    <property type="match status" value="1"/>
</dbReference>
<evidence type="ECO:0000313" key="3">
    <source>
        <dbReference type="EMBL" id="KAK2612995.1"/>
    </source>
</evidence>
<comment type="caution">
    <text evidence="3">The sequence shown here is derived from an EMBL/GenBank/DDBJ whole genome shotgun (WGS) entry which is preliminary data.</text>
</comment>
<feature type="domain" description="G" evidence="2">
    <location>
        <begin position="43"/>
        <end position="121"/>
    </location>
</feature>
<gene>
    <name evidence="3" type="ORF">QQS21_000924</name>
</gene>